<keyword evidence="5" id="KW-1185">Reference proteome</keyword>
<dbReference type="Gene3D" id="2.130.10.30">
    <property type="entry name" value="Regulator of chromosome condensation 1/beta-lactamase-inhibitor protein II"/>
    <property type="match status" value="2"/>
</dbReference>
<dbReference type="InterPro" id="IPR051210">
    <property type="entry name" value="Ub_ligase/GEF_domain"/>
</dbReference>
<dbReference type="SUPFAM" id="SSF50985">
    <property type="entry name" value="RCC1/BLIP-II"/>
    <property type="match status" value="1"/>
</dbReference>
<reference evidence="4 5" key="1">
    <citation type="submission" date="2020-10" db="EMBL/GenBank/DDBJ databases">
        <title>Phylogeny of dyella-like bacteria.</title>
        <authorList>
            <person name="Fu J."/>
        </authorList>
    </citation>
    <scope>NUCLEOTIDE SEQUENCE [LARGE SCALE GENOMIC DNA]</scope>
    <source>
        <strain evidence="4 5">DKC-1</strain>
    </source>
</reference>
<dbReference type="Pfam" id="PF13540">
    <property type="entry name" value="RCC1_2"/>
    <property type="match status" value="1"/>
</dbReference>
<sequence>MRRQGSASVPVLRPTVTGLWYGARRFTPSSTANVSASGNQEATTVTIRALHLAFLLVVLALIPSLAFSQEAKRGAVSQIALGGGHACAITQESALYCWGGNKDGQVGSGQAGADVVAPALIFPDGVTQVAAGFDDTCAIVRGALWCWGNNGVGQVKAGLGAHVDKPAQILPNNVTSVAMSRGGVDQTCAIVAGALRCWGFGARKPDAEIFHAGVTAVDVSSLQDCAIVRGALMCWDNTNKAPPKEMLHAGATSVAVRSHRACALVSGALWCWGDNADGEIGNGQKGDFVSQPVRVLDSGVSAVAIGDNHACAIRNGALLCWGNKSSFAGQYGGQHLPGIVPKPTVIIPGGVGALAENYFDDLCVVVAARLRCRSVPGGNQHHQILRWPNVDTSKLPLDTGIGDIDALAPDTPAKLAVPEKQALDQLAALVAKRLKGALVSEGNNVYRVSRADMAVDHGVLVPTLVTLPLYPIRRASEDKANGSLLRFHATLPEGAVCGKPEPSYVRYWMSWSYGLYVQADDRFTLAADAFHDLARCRHWYFGAAGRRTPPGPTKARLPPTGCSEDSTPAPTPSRANGRGNRSRHCASTRWMGTTQAPRTGPRRSRPTPAMCSIPTSAKLPTAWSCKPGVACDKRISVSKPAP</sequence>
<keyword evidence="3" id="KW-0472">Membrane</keyword>
<feature type="region of interest" description="Disordered" evidence="2">
    <location>
        <begin position="547"/>
        <end position="613"/>
    </location>
</feature>
<dbReference type="InterPro" id="IPR000408">
    <property type="entry name" value="Reg_chr_condens"/>
</dbReference>
<name>A0ABW8KBN4_9GAMM</name>
<dbReference type="RefSeq" id="WP_404535717.1">
    <property type="nucleotide sequence ID" value="NZ_JADIKL010000001.1"/>
</dbReference>
<evidence type="ECO:0000256" key="1">
    <source>
        <dbReference type="ARBA" id="ARBA00022737"/>
    </source>
</evidence>
<dbReference type="Pfam" id="PF00415">
    <property type="entry name" value="RCC1"/>
    <property type="match status" value="1"/>
</dbReference>
<proteinExistence type="predicted"/>
<keyword evidence="3" id="KW-1133">Transmembrane helix</keyword>
<gene>
    <name evidence="4" type="ORF">ISP14_01855</name>
</gene>
<comment type="caution">
    <text evidence="4">The sequence shown here is derived from an EMBL/GenBank/DDBJ whole genome shotgun (WGS) entry which is preliminary data.</text>
</comment>
<dbReference type="EMBL" id="JADIKL010000001">
    <property type="protein sequence ID" value="MFK2929524.1"/>
    <property type="molecule type" value="Genomic_DNA"/>
</dbReference>
<dbReference type="Proteomes" id="UP001620397">
    <property type="component" value="Unassembled WGS sequence"/>
</dbReference>
<evidence type="ECO:0000256" key="3">
    <source>
        <dbReference type="SAM" id="Phobius"/>
    </source>
</evidence>
<accession>A0ABW8KBN4</accession>
<keyword evidence="3" id="KW-0812">Transmembrane</keyword>
<evidence type="ECO:0000313" key="5">
    <source>
        <dbReference type="Proteomes" id="UP001620397"/>
    </source>
</evidence>
<protein>
    <submittedName>
        <fullName evidence="4">Uncharacterized protein</fullName>
    </submittedName>
</protein>
<dbReference type="PANTHER" id="PTHR22870">
    <property type="entry name" value="REGULATOR OF CHROMOSOME CONDENSATION"/>
    <property type="match status" value="1"/>
</dbReference>
<keyword evidence="1" id="KW-0677">Repeat</keyword>
<dbReference type="InterPro" id="IPR009091">
    <property type="entry name" value="RCC1/BLIP-II"/>
</dbReference>
<evidence type="ECO:0000256" key="2">
    <source>
        <dbReference type="SAM" id="MobiDB-lite"/>
    </source>
</evidence>
<evidence type="ECO:0000313" key="4">
    <source>
        <dbReference type="EMBL" id="MFK2929524.1"/>
    </source>
</evidence>
<organism evidence="4 5">
    <name type="scientific">Dyella agri</name>
    <dbReference type="NCBI Taxonomy" id="1926869"/>
    <lineage>
        <taxon>Bacteria</taxon>
        <taxon>Pseudomonadati</taxon>
        <taxon>Pseudomonadota</taxon>
        <taxon>Gammaproteobacteria</taxon>
        <taxon>Lysobacterales</taxon>
        <taxon>Rhodanobacteraceae</taxon>
        <taxon>Dyella</taxon>
    </lineage>
</organism>
<dbReference type="PROSITE" id="PS50012">
    <property type="entry name" value="RCC1_3"/>
    <property type="match status" value="2"/>
</dbReference>
<dbReference type="PANTHER" id="PTHR22870:SF408">
    <property type="entry name" value="OS09G0560450 PROTEIN"/>
    <property type="match status" value="1"/>
</dbReference>
<feature type="transmembrane region" description="Helical" evidence="3">
    <location>
        <begin position="49"/>
        <end position="67"/>
    </location>
</feature>